<evidence type="ECO:0000313" key="3">
    <source>
        <dbReference type="Proteomes" id="UP000068164"/>
    </source>
</evidence>
<dbReference type="InterPro" id="IPR050312">
    <property type="entry name" value="IolE/XylAMocC-like"/>
</dbReference>
<dbReference type="Pfam" id="PF01261">
    <property type="entry name" value="AP_endonuc_2"/>
    <property type="match status" value="1"/>
</dbReference>
<dbReference type="RefSeq" id="WP_028749254.1">
    <property type="nucleotide sequence ID" value="NZ_LNCD01000055.1"/>
</dbReference>
<name>A0A125Q8S4_9HYPH</name>
<gene>
    <name evidence="2" type="ORF">AS026_37860</name>
</gene>
<dbReference type="OrthoDB" id="8421472at2"/>
<dbReference type="EMBL" id="LNCD01000055">
    <property type="protein sequence ID" value="KWV55145.1"/>
    <property type="molecule type" value="Genomic_DNA"/>
</dbReference>
<dbReference type="PANTHER" id="PTHR12110">
    <property type="entry name" value="HYDROXYPYRUVATE ISOMERASE"/>
    <property type="match status" value="1"/>
</dbReference>
<keyword evidence="3" id="KW-1185">Reference proteome</keyword>
<dbReference type="Gene3D" id="3.20.20.150">
    <property type="entry name" value="Divalent-metal-dependent TIM barrel enzymes"/>
    <property type="match status" value="1"/>
</dbReference>
<accession>A0A125Q8S4</accession>
<evidence type="ECO:0000313" key="2">
    <source>
        <dbReference type="EMBL" id="KWV55145.1"/>
    </source>
</evidence>
<sequence>MSDRPFSLGAIALDMPDLSLEEIFRTTAAWGLKHVDLYYKVNYVEFDAAEIKRLSSAFDVQVHSISTRGMPLSARLDPEEQLEIISQALEHASELGAGFSESMAGATSLPTDEAIDRYADLMSPIVRRAEELGVTLLVENVFNRDDAQDPTAGIESTRKLLDRVGSGNLGLCWDVANFAVNGESTHPNPYEVLHPWIKYVHLKDVLPQQSCSWPHQETRRIMTDLERGGFVSVPLGRGMVDLNGVVDRLVSDGFGYPVTVELFCSPDKRDAYWAPTETWLRSKGLLA</sequence>
<dbReference type="AlphaFoldDB" id="A0A125Q8S4"/>
<dbReference type="InterPro" id="IPR013022">
    <property type="entry name" value="Xyl_isomerase-like_TIM-brl"/>
</dbReference>
<feature type="domain" description="Xylose isomerase-like TIM barrel" evidence="1">
    <location>
        <begin position="25"/>
        <end position="281"/>
    </location>
</feature>
<comment type="caution">
    <text evidence="2">The sequence shown here is derived from an EMBL/GenBank/DDBJ whole genome shotgun (WGS) entry which is preliminary data.</text>
</comment>
<organism evidence="2 3">
    <name type="scientific">Rhizobium altiplani</name>
    <dbReference type="NCBI Taxonomy" id="1864509"/>
    <lineage>
        <taxon>Bacteria</taxon>
        <taxon>Pseudomonadati</taxon>
        <taxon>Pseudomonadota</taxon>
        <taxon>Alphaproteobacteria</taxon>
        <taxon>Hyphomicrobiales</taxon>
        <taxon>Rhizobiaceae</taxon>
        <taxon>Rhizobium/Agrobacterium group</taxon>
        <taxon>Rhizobium</taxon>
    </lineage>
</organism>
<reference evidence="2 3" key="1">
    <citation type="submission" date="2015-11" db="EMBL/GenBank/DDBJ databases">
        <title>Draft Genome Sequence of the Strain BR 10423 (Rhizobium sp.) isolated from nodules of Mimosa pudica.</title>
        <authorList>
            <person name="Barauna A.C."/>
            <person name="Zilli J.E."/>
            <person name="Simoes-Araujo J.L."/>
            <person name="Reis V.M."/>
            <person name="James E.K."/>
            <person name="Reis F.B.Jr."/>
            <person name="Rouws L.F."/>
            <person name="Passos S.R."/>
            <person name="Gois S.R."/>
        </authorList>
    </citation>
    <scope>NUCLEOTIDE SEQUENCE [LARGE SCALE GENOMIC DNA]</scope>
    <source>
        <strain evidence="2 3">BR10423</strain>
    </source>
</reference>
<proteinExistence type="predicted"/>
<dbReference type="InterPro" id="IPR036237">
    <property type="entry name" value="Xyl_isomerase-like_sf"/>
</dbReference>
<dbReference type="Proteomes" id="UP000068164">
    <property type="component" value="Unassembled WGS sequence"/>
</dbReference>
<protein>
    <recommendedName>
        <fullName evidence="1">Xylose isomerase-like TIM barrel domain-containing protein</fullName>
    </recommendedName>
</protein>
<evidence type="ECO:0000259" key="1">
    <source>
        <dbReference type="Pfam" id="PF01261"/>
    </source>
</evidence>
<dbReference type="SUPFAM" id="SSF51658">
    <property type="entry name" value="Xylose isomerase-like"/>
    <property type="match status" value="1"/>
</dbReference>
<dbReference type="PANTHER" id="PTHR12110:SF41">
    <property type="entry name" value="INOSOSE DEHYDRATASE"/>
    <property type="match status" value="1"/>
</dbReference>